<evidence type="ECO:0000313" key="2">
    <source>
        <dbReference type="EMBL" id="TYP91345.1"/>
    </source>
</evidence>
<keyword evidence="3" id="KW-1185">Reference proteome</keyword>
<evidence type="ECO:0000256" key="1">
    <source>
        <dbReference type="SAM" id="MobiDB-lite"/>
    </source>
</evidence>
<reference evidence="2 3" key="1">
    <citation type="submission" date="2019-07" db="EMBL/GenBank/DDBJ databases">
        <title>Genomic Encyclopedia of Archaeal and Bacterial Type Strains, Phase II (KMG-II): from individual species to whole genera.</title>
        <authorList>
            <person name="Goeker M."/>
        </authorList>
    </citation>
    <scope>NUCLEOTIDE SEQUENCE [LARGE SCALE GENOMIC DNA]</scope>
    <source>
        <strain evidence="2 3">DSM 18850</strain>
    </source>
</reference>
<name>A0A5S5D6M7_9SPHI</name>
<accession>A0A5S5D6M7</accession>
<comment type="caution">
    <text evidence="2">The sequence shown here is derived from an EMBL/GenBank/DDBJ whole genome shotgun (WGS) entry which is preliminary data.</text>
</comment>
<dbReference type="AlphaFoldDB" id="A0A5S5D6M7"/>
<gene>
    <name evidence="2" type="ORF">BC792_12053</name>
</gene>
<feature type="region of interest" description="Disordered" evidence="1">
    <location>
        <begin position="70"/>
        <end position="95"/>
    </location>
</feature>
<organism evidence="2 3">
    <name type="scientific">Sphingobacterium allocomposti</name>
    <dbReference type="NCBI Taxonomy" id="415956"/>
    <lineage>
        <taxon>Bacteria</taxon>
        <taxon>Pseudomonadati</taxon>
        <taxon>Bacteroidota</taxon>
        <taxon>Sphingobacteriia</taxon>
        <taxon>Sphingobacteriales</taxon>
        <taxon>Sphingobacteriaceae</taxon>
        <taxon>Sphingobacterium</taxon>
    </lineage>
</organism>
<proteinExistence type="predicted"/>
<dbReference type="EMBL" id="VNHX01000020">
    <property type="protein sequence ID" value="TYP91345.1"/>
    <property type="molecule type" value="Genomic_DNA"/>
</dbReference>
<sequence length="95" mass="10312">MVVALATVIGFSAFKMAETTKSEDSQSQFWFAMDASGETPLPGPISSVDEICPDKEEQANCARLYNANQTTGSGNSRTVIPSEINNEVDHRTRVD</sequence>
<evidence type="ECO:0000313" key="3">
    <source>
        <dbReference type="Proteomes" id="UP000325105"/>
    </source>
</evidence>
<protein>
    <submittedName>
        <fullName evidence="2">Uncharacterized protein</fullName>
    </submittedName>
</protein>
<feature type="compositionally biased region" description="Polar residues" evidence="1">
    <location>
        <begin position="70"/>
        <end position="85"/>
    </location>
</feature>
<dbReference type="Proteomes" id="UP000325105">
    <property type="component" value="Unassembled WGS sequence"/>
</dbReference>